<organism evidence="1 2">
    <name type="scientific">Colletotrichum truncatum</name>
    <name type="common">Anthracnose fungus</name>
    <name type="synonym">Colletotrichum capsici</name>
    <dbReference type="NCBI Taxonomy" id="5467"/>
    <lineage>
        <taxon>Eukaryota</taxon>
        <taxon>Fungi</taxon>
        <taxon>Dikarya</taxon>
        <taxon>Ascomycota</taxon>
        <taxon>Pezizomycotina</taxon>
        <taxon>Sordariomycetes</taxon>
        <taxon>Hypocreomycetidae</taxon>
        <taxon>Glomerellales</taxon>
        <taxon>Glomerellaceae</taxon>
        <taxon>Colletotrichum</taxon>
        <taxon>Colletotrichum truncatum species complex</taxon>
    </lineage>
</organism>
<sequence>MSAIHTLAGIRRPGHHLWQPHKRIIICPMRWNGRDLDNADFPMNVTSATWHLNVYVPAPYDMFQAHYNAFDVAQMARDEKRTRRVWEPTLHMRDDARRRQDVDLRDDVACYGFKAYPDFKYPEDKSDEEKAVLEHTFYAAPIPRSGNSLWLSLAMLVEGHFIKSRRLKSSLAYWFNDVLLGPRGFEYPGSRYRRERFRMYCQLLANSRESVDPGDVNDWGPMDLLRCLNANDHDSGMPMEAGFHEMLHLVADFFGCEVITFIRRRGPPALWRNLTLNDYKLKFSGRRQILLVTDPSLRHFQPVIRVEPDLPKHVDALEVEGGEWIDTTTFDPWDRHVPMPWWMGYHRNVYNTGWAGQWEIQGSRPWLRTAPAHLDRMVPRDITTGMTLPWNNNIQALGPYWSFNMPVPDTEYYEGDTDMDTRGVQLQSAQERLTWHTPNPPVLDDRLALTDWPACYGENDGRFKSKGHFEGSKRVAELYLSKTQLGFSEMDGFLSIQGTEAEDRIPPWHKRRRR</sequence>
<protein>
    <submittedName>
        <fullName evidence="1">Uncharacterized protein</fullName>
    </submittedName>
</protein>
<reference evidence="1 2" key="1">
    <citation type="journal article" date="2020" name="Phytopathology">
        <title>Genome Sequence Resources of Colletotrichum truncatum, C. plurivorum, C. musicola, and C. sojae: Four Species Pathogenic to Soybean (Glycine max).</title>
        <authorList>
            <person name="Rogerio F."/>
            <person name="Boufleur T.R."/>
            <person name="Ciampi-Guillardi M."/>
            <person name="Sukno S.A."/>
            <person name="Thon M.R."/>
            <person name="Massola Junior N.S."/>
            <person name="Baroncelli R."/>
        </authorList>
    </citation>
    <scope>NUCLEOTIDE SEQUENCE [LARGE SCALE GENOMIC DNA]</scope>
    <source>
        <strain evidence="1 2">CMES1059</strain>
    </source>
</reference>
<proteinExistence type="predicted"/>
<evidence type="ECO:0000313" key="1">
    <source>
        <dbReference type="EMBL" id="KAL0936408.1"/>
    </source>
</evidence>
<accession>A0ACC3YWS8</accession>
<dbReference type="EMBL" id="VUJX02000005">
    <property type="protein sequence ID" value="KAL0936408.1"/>
    <property type="molecule type" value="Genomic_DNA"/>
</dbReference>
<name>A0ACC3YWS8_COLTU</name>
<comment type="caution">
    <text evidence="1">The sequence shown here is derived from an EMBL/GenBank/DDBJ whole genome shotgun (WGS) entry which is preliminary data.</text>
</comment>
<gene>
    <name evidence="1" type="ORF">CTRU02_208623</name>
</gene>
<dbReference type="Proteomes" id="UP000805649">
    <property type="component" value="Unassembled WGS sequence"/>
</dbReference>
<evidence type="ECO:0000313" key="2">
    <source>
        <dbReference type="Proteomes" id="UP000805649"/>
    </source>
</evidence>
<keyword evidence="2" id="KW-1185">Reference proteome</keyword>